<proteinExistence type="predicted"/>
<dbReference type="InterPro" id="IPR001810">
    <property type="entry name" value="F-box_dom"/>
</dbReference>
<dbReference type="PROSITE" id="PS50181">
    <property type="entry name" value="FBOX"/>
    <property type="match status" value="1"/>
</dbReference>
<reference evidence="2 3" key="1">
    <citation type="journal article" date="2021" name="DNA Res.">
        <title>Genome analysis of Candida subhashii reveals its hybrid nature and dual mitochondrial genome conformations.</title>
        <authorList>
            <person name="Mixao V."/>
            <person name="Hegedusova E."/>
            <person name="Saus E."/>
            <person name="Pryszcz L.P."/>
            <person name="Cillingova A."/>
            <person name="Nosek J."/>
            <person name="Gabaldon T."/>
        </authorList>
    </citation>
    <scope>NUCLEOTIDE SEQUENCE [LARGE SCALE GENOMIC DNA]</scope>
    <source>
        <strain evidence="2 3">CBS 10753</strain>
    </source>
</reference>
<dbReference type="EMBL" id="JAGSYN010000187">
    <property type="protein sequence ID" value="KAG7661924.1"/>
    <property type="molecule type" value="Genomic_DNA"/>
</dbReference>
<dbReference type="GeneID" id="73471327"/>
<dbReference type="Pfam" id="PF00646">
    <property type="entry name" value="F-box"/>
    <property type="match status" value="1"/>
</dbReference>
<organism evidence="2 3">
    <name type="scientific">[Candida] subhashii</name>
    <dbReference type="NCBI Taxonomy" id="561895"/>
    <lineage>
        <taxon>Eukaryota</taxon>
        <taxon>Fungi</taxon>
        <taxon>Dikarya</taxon>
        <taxon>Ascomycota</taxon>
        <taxon>Saccharomycotina</taxon>
        <taxon>Pichiomycetes</taxon>
        <taxon>Debaryomycetaceae</taxon>
        <taxon>Spathaspora</taxon>
    </lineage>
</organism>
<protein>
    <recommendedName>
        <fullName evidence="1">F-box domain-containing protein</fullName>
    </recommendedName>
</protein>
<dbReference type="Proteomes" id="UP000694255">
    <property type="component" value="Unassembled WGS sequence"/>
</dbReference>
<evidence type="ECO:0000259" key="1">
    <source>
        <dbReference type="PROSITE" id="PS50181"/>
    </source>
</evidence>
<dbReference type="AlphaFoldDB" id="A0A8J5UWV3"/>
<gene>
    <name evidence="2" type="ORF">J8A68_004527</name>
</gene>
<keyword evidence="3" id="KW-1185">Reference proteome</keyword>
<sequence>MQTPLSKDVSHNSRDDCTLQISITLPNIQCQVVSKGTLTDDHLETQIAAITNALQKMAKAIIPSSPLNTNSTILDLPPDVLNIILGYLNQRDKINLSKTHSKFGGICKASLFNSIYVYNEFDRWGTISIPKTYYTPFYMNHTIIRQSNFFLMITGGYYRSDLIKEIIFVDDTFVTNRGLSLIANQSNCPIRFINFEREETRDWFMENQKRSNSEYYRLGSNTQSEDIQPFKNCIRYLTIEKATSSSIQINLPHFQNLKRINVVNPPSFTITSPVLCSELHLDIFNQTLLGDVLSWFDLSAVKILKIATNQDTYYEGIQPRCEKFRSLVALQIPFHPIEQWTRIIRSLRRDSLKEIYLDVWANRWERTTFDNAMSGLTHHQNSLRILSSSRMEHAFRGSLLIEDLPRLNVCRRKLFKSVYVYDDNDPKTKINIPKKFYSPFYMKHTIIGSNRFYDFISSVHYDPDLIKRILFVHDSFISVKTLDCVAKQAPRCAIRFQDISFDDTKSWLKSHEQNTIDDYHLFGNELEESYPLERLSTTTHLIILQADPGWIERYLPKYANLKSVKIIDPPSFVLQNPMNVPELYLKFSNRTLVRDLLKCFNVSRIRQLYICSRDQETYFDTIFSMAGDFNSLRALKVDGTTIEQLWKFVANLRCDSLNEMFYTLSDPTQTIEFTDEIVEALSHHKNSLKIISLSPIEKEVFRVGKLPESTFAEFDLLSFVSLENFVVDKQVLVVDRVPRKPRLVPLEFYSKQEF</sequence>
<feature type="domain" description="F-box" evidence="1">
    <location>
        <begin position="70"/>
        <end position="115"/>
    </location>
</feature>
<name>A0A8J5UWV3_9ASCO</name>
<dbReference type="OrthoDB" id="4027021at2759"/>
<accession>A0A8J5UWV3</accession>
<evidence type="ECO:0000313" key="3">
    <source>
        <dbReference type="Proteomes" id="UP000694255"/>
    </source>
</evidence>
<dbReference type="RefSeq" id="XP_049262157.1">
    <property type="nucleotide sequence ID" value="XM_049408496.1"/>
</dbReference>
<comment type="caution">
    <text evidence="2">The sequence shown here is derived from an EMBL/GenBank/DDBJ whole genome shotgun (WGS) entry which is preliminary data.</text>
</comment>
<evidence type="ECO:0000313" key="2">
    <source>
        <dbReference type="EMBL" id="KAG7661924.1"/>
    </source>
</evidence>